<dbReference type="Proteomes" id="UP000652761">
    <property type="component" value="Unassembled WGS sequence"/>
</dbReference>
<evidence type="ECO:0000313" key="2">
    <source>
        <dbReference type="EMBL" id="MQL80105.1"/>
    </source>
</evidence>
<proteinExistence type="predicted"/>
<dbReference type="PANTHER" id="PTHR35292">
    <property type="entry name" value="EXPRESSED PROTEIN"/>
    <property type="match status" value="1"/>
</dbReference>
<protein>
    <submittedName>
        <fullName evidence="2">Uncharacterized protein</fullName>
    </submittedName>
</protein>
<reference evidence="2" key="1">
    <citation type="submission" date="2017-07" db="EMBL/GenBank/DDBJ databases">
        <title>Taro Niue Genome Assembly and Annotation.</title>
        <authorList>
            <person name="Atibalentja N."/>
            <person name="Keating K."/>
            <person name="Fields C.J."/>
        </authorList>
    </citation>
    <scope>NUCLEOTIDE SEQUENCE</scope>
    <source>
        <strain evidence="2">Niue_2</strain>
        <tissue evidence="2">Leaf</tissue>
    </source>
</reference>
<gene>
    <name evidence="2" type="ORF">Taro_012551</name>
</gene>
<dbReference type="AlphaFoldDB" id="A0A843U9C4"/>
<keyword evidence="3" id="KW-1185">Reference proteome</keyword>
<sequence length="141" mass="15415">MDRCFPKTASLKKPTTIPSHPTKKLLSHPPPLPSSLGDTFFLLCSSSLLPLRHRRRRPSNSARMAARAALMVAARRVSNPPTVTPPALTSPAVRRIPRRGLAGGADPHGPPKVNFWEDPLSPSKWKEEHVSIVSILVPSIK</sequence>
<name>A0A843U9C4_COLES</name>
<comment type="caution">
    <text evidence="2">The sequence shown here is derived from an EMBL/GenBank/DDBJ whole genome shotgun (WGS) entry which is preliminary data.</text>
</comment>
<dbReference type="PANTHER" id="PTHR35292:SF13">
    <property type="entry name" value="OS03G0581800 PROTEIN"/>
    <property type="match status" value="1"/>
</dbReference>
<dbReference type="OrthoDB" id="537257at2759"/>
<feature type="region of interest" description="Disordered" evidence="1">
    <location>
        <begin position="1"/>
        <end position="30"/>
    </location>
</feature>
<organism evidence="2 3">
    <name type="scientific">Colocasia esculenta</name>
    <name type="common">Wild taro</name>
    <name type="synonym">Arum esculentum</name>
    <dbReference type="NCBI Taxonomy" id="4460"/>
    <lineage>
        <taxon>Eukaryota</taxon>
        <taxon>Viridiplantae</taxon>
        <taxon>Streptophyta</taxon>
        <taxon>Embryophyta</taxon>
        <taxon>Tracheophyta</taxon>
        <taxon>Spermatophyta</taxon>
        <taxon>Magnoliopsida</taxon>
        <taxon>Liliopsida</taxon>
        <taxon>Araceae</taxon>
        <taxon>Aroideae</taxon>
        <taxon>Colocasieae</taxon>
        <taxon>Colocasia</taxon>
    </lineage>
</organism>
<evidence type="ECO:0000256" key="1">
    <source>
        <dbReference type="SAM" id="MobiDB-lite"/>
    </source>
</evidence>
<accession>A0A843U9C4</accession>
<dbReference type="EMBL" id="NMUH01000490">
    <property type="protein sequence ID" value="MQL80105.1"/>
    <property type="molecule type" value="Genomic_DNA"/>
</dbReference>
<evidence type="ECO:0000313" key="3">
    <source>
        <dbReference type="Proteomes" id="UP000652761"/>
    </source>
</evidence>